<gene>
    <name evidence="2" type="ORF">EAI_04419</name>
</gene>
<keyword evidence="3" id="KW-1185">Reference proteome</keyword>
<dbReference type="AlphaFoldDB" id="E2BBG3"/>
<reference evidence="2 3" key="1">
    <citation type="journal article" date="2010" name="Science">
        <title>Genomic comparison of the ants Camponotus floridanus and Harpegnathos saltator.</title>
        <authorList>
            <person name="Bonasio R."/>
            <person name="Zhang G."/>
            <person name="Ye C."/>
            <person name="Mutti N.S."/>
            <person name="Fang X."/>
            <person name="Qin N."/>
            <person name="Donahue G."/>
            <person name="Yang P."/>
            <person name="Li Q."/>
            <person name="Li C."/>
            <person name="Zhang P."/>
            <person name="Huang Z."/>
            <person name="Berger S.L."/>
            <person name="Reinberg D."/>
            <person name="Wang J."/>
            <person name="Liebig J."/>
        </authorList>
    </citation>
    <scope>NUCLEOTIDE SEQUENCE [LARGE SCALE GENOMIC DNA]</scope>
    <source>
        <strain evidence="2 3">R22 G/1</strain>
    </source>
</reference>
<proteinExistence type="predicted"/>
<accession>E2BBG3</accession>
<evidence type="ECO:0000313" key="3">
    <source>
        <dbReference type="Proteomes" id="UP000008237"/>
    </source>
</evidence>
<feature type="region of interest" description="Disordered" evidence="1">
    <location>
        <begin position="50"/>
        <end position="73"/>
    </location>
</feature>
<dbReference type="Proteomes" id="UP000008237">
    <property type="component" value="Unassembled WGS sequence"/>
</dbReference>
<evidence type="ECO:0000313" key="2">
    <source>
        <dbReference type="EMBL" id="EFN86970.1"/>
    </source>
</evidence>
<dbReference type="InParanoid" id="E2BBG3"/>
<evidence type="ECO:0000256" key="1">
    <source>
        <dbReference type="SAM" id="MobiDB-lite"/>
    </source>
</evidence>
<name>E2BBG3_HARSA</name>
<dbReference type="EMBL" id="GL447043">
    <property type="protein sequence ID" value="EFN86970.1"/>
    <property type="molecule type" value="Genomic_DNA"/>
</dbReference>
<protein>
    <submittedName>
        <fullName evidence="2">Uncharacterized protein</fullName>
    </submittedName>
</protein>
<organism evidence="3">
    <name type="scientific">Harpegnathos saltator</name>
    <name type="common">Jerdon's jumping ant</name>
    <dbReference type="NCBI Taxonomy" id="610380"/>
    <lineage>
        <taxon>Eukaryota</taxon>
        <taxon>Metazoa</taxon>
        <taxon>Ecdysozoa</taxon>
        <taxon>Arthropoda</taxon>
        <taxon>Hexapoda</taxon>
        <taxon>Insecta</taxon>
        <taxon>Pterygota</taxon>
        <taxon>Neoptera</taxon>
        <taxon>Endopterygota</taxon>
        <taxon>Hymenoptera</taxon>
        <taxon>Apocrita</taxon>
        <taxon>Aculeata</taxon>
        <taxon>Formicoidea</taxon>
        <taxon>Formicidae</taxon>
        <taxon>Ponerinae</taxon>
        <taxon>Ponerini</taxon>
        <taxon>Harpegnathos</taxon>
    </lineage>
</organism>
<sequence>MEGASPEVLTVQTPQEGQIHVVVVHLASERVYAKALSGHPVDHRGVERVVPSNSLPHHRNRTNSGPGRPGATFAEANHAQSIAEAAVSNKQVPKDGRVGNGRDSERILLSAGSIRSRATIGLADSGHARKSGTTGGIRLAPDKLAGTRLGTNY</sequence>